<accession>A0AAV3Z8T8</accession>
<gene>
    <name evidence="2" type="ORF">PoB_001824400</name>
</gene>
<dbReference type="AlphaFoldDB" id="A0AAV3Z8T8"/>
<dbReference type="EMBL" id="BLXT01002163">
    <property type="protein sequence ID" value="GFN91738.1"/>
    <property type="molecule type" value="Genomic_DNA"/>
</dbReference>
<evidence type="ECO:0000256" key="1">
    <source>
        <dbReference type="SAM" id="MobiDB-lite"/>
    </source>
</evidence>
<feature type="region of interest" description="Disordered" evidence="1">
    <location>
        <begin position="1"/>
        <end position="43"/>
    </location>
</feature>
<feature type="compositionally biased region" description="Basic and acidic residues" evidence="1">
    <location>
        <begin position="20"/>
        <end position="31"/>
    </location>
</feature>
<keyword evidence="3" id="KW-1185">Reference proteome</keyword>
<evidence type="ECO:0000313" key="3">
    <source>
        <dbReference type="Proteomes" id="UP000735302"/>
    </source>
</evidence>
<organism evidence="2 3">
    <name type="scientific">Plakobranchus ocellatus</name>
    <dbReference type="NCBI Taxonomy" id="259542"/>
    <lineage>
        <taxon>Eukaryota</taxon>
        <taxon>Metazoa</taxon>
        <taxon>Spiralia</taxon>
        <taxon>Lophotrochozoa</taxon>
        <taxon>Mollusca</taxon>
        <taxon>Gastropoda</taxon>
        <taxon>Heterobranchia</taxon>
        <taxon>Euthyneura</taxon>
        <taxon>Panpulmonata</taxon>
        <taxon>Sacoglossa</taxon>
        <taxon>Placobranchoidea</taxon>
        <taxon>Plakobranchidae</taxon>
        <taxon>Plakobranchus</taxon>
    </lineage>
</organism>
<sequence length="210" mass="23030">MISGFKGLHQAKAKRKKKERGAEKRMPKESRVAGGKRGRGQREKNCQFTTKYLKLDVAQVRLAGAELDIEIFAVKGRDHYQLPRENSPPPPPPQAFGPSVRPGRRWRGSNPRQKGPCRSQSGLASHCAIDAPSSVVGSKTVLDGGPGRNMSEVTTLNNDCSFTVLKKNCLPRFGLQVHRGGSWPGVVTNNTAMLAVQTRIFHIGFTMASR</sequence>
<reference evidence="2 3" key="1">
    <citation type="journal article" date="2021" name="Elife">
        <title>Chloroplast acquisition without the gene transfer in kleptoplastic sea slugs, Plakobranchus ocellatus.</title>
        <authorList>
            <person name="Maeda T."/>
            <person name="Takahashi S."/>
            <person name="Yoshida T."/>
            <person name="Shimamura S."/>
            <person name="Takaki Y."/>
            <person name="Nagai Y."/>
            <person name="Toyoda A."/>
            <person name="Suzuki Y."/>
            <person name="Arimoto A."/>
            <person name="Ishii H."/>
            <person name="Satoh N."/>
            <person name="Nishiyama T."/>
            <person name="Hasebe M."/>
            <person name="Maruyama T."/>
            <person name="Minagawa J."/>
            <person name="Obokata J."/>
            <person name="Shigenobu S."/>
        </authorList>
    </citation>
    <scope>NUCLEOTIDE SEQUENCE [LARGE SCALE GENOMIC DNA]</scope>
</reference>
<name>A0AAV3Z8T8_9GAST</name>
<feature type="compositionally biased region" description="Pro residues" evidence="1">
    <location>
        <begin position="86"/>
        <end position="95"/>
    </location>
</feature>
<dbReference type="Proteomes" id="UP000735302">
    <property type="component" value="Unassembled WGS sequence"/>
</dbReference>
<evidence type="ECO:0000313" key="2">
    <source>
        <dbReference type="EMBL" id="GFN91738.1"/>
    </source>
</evidence>
<feature type="region of interest" description="Disordered" evidence="1">
    <location>
        <begin position="80"/>
        <end position="123"/>
    </location>
</feature>
<protein>
    <submittedName>
        <fullName evidence="2">Uncharacterized protein</fullName>
    </submittedName>
</protein>
<comment type="caution">
    <text evidence="2">The sequence shown here is derived from an EMBL/GenBank/DDBJ whole genome shotgun (WGS) entry which is preliminary data.</text>
</comment>
<feature type="compositionally biased region" description="Basic residues" evidence="1">
    <location>
        <begin position="9"/>
        <end position="19"/>
    </location>
</feature>
<proteinExistence type="predicted"/>